<comment type="similarity">
    <text evidence="3">Belongs to the WD repeat PROPPIN family.</text>
</comment>
<dbReference type="EMBL" id="HBNS01008954">
    <property type="protein sequence ID" value="CAE4592560.1"/>
    <property type="molecule type" value="Transcribed_RNA"/>
</dbReference>
<dbReference type="InterPro" id="IPR036322">
    <property type="entry name" value="WD40_repeat_dom_sf"/>
</dbReference>
<accession>A0A6V2CA39</accession>
<evidence type="ECO:0000256" key="4">
    <source>
        <dbReference type="SAM" id="MobiDB-lite"/>
    </source>
</evidence>
<evidence type="ECO:0000313" key="6">
    <source>
        <dbReference type="EMBL" id="CAE4592560.1"/>
    </source>
</evidence>
<organism evidence="6">
    <name type="scientific">Ditylum brightwellii</name>
    <dbReference type="NCBI Taxonomy" id="49249"/>
    <lineage>
        <taxon>Eukaryota</taxon>
        <taxon>Sar</taxon>
        <taxon>Stramenopiles</taxon>
        <taxon>Ochrophyta</taxon>
        <taxon>Bacillariophyta</taxon>
        <taxon>Mediophyceae</taxon>
        <taxon>Lithodesmiophycidae</taxon>
        <taxon>Lithodesmiales</taxon>
        <taxon>Lithodesmiaceae</taxon>
        <taxon>Ditylum</taxon>
    </lineage>
</organism>
<feature type="region of interest" description="Disordered" evidence="4">
    <location>
        <begin position="325"/>
        <end position="353"/>
    </location>
</feature>
<proteinExistence type="inferred from homology"/>
<evidence type="ECO:0000313" key="5">
    <source>
        <dbReference type="EMBL" id="CAE4592545.1"/>
    </source>
</evidence>
<dbReference type="SMART" id="SM00320">
    <property type="entry name" value="WD40"/>
    <property type="match status" value="3"/>
</dbReference>
<dbReference type="Gene3D" id="2.130.10.10">
    <property type="entry name" value="YVTN repeat-like/Quinoprotein amine dehydrogenase"/>
    <property type="match status" value="1"/>
</dbReference>
<dbReference type="GO" id="GO:0005737">
    <property type="term" value="C:cytoplasm"/>
    <property type="evidence" value="ECO:0007669"/>
    <property type="project" value="UniProtKB-ARBA"/>
</dbReference>
<feature type="region of interest" description="Disordered" evidence="4">
    <location>
        <begin position="1"/>
        <end position="21"/>
    </location>
</feature>
<evidence type="ECO:0000256" key="3">
    <source>
        <dbReference type="ARBA" id="ARBA00025740"/>
    </source>
</evidence>
<feature type="region of interest" description="Disordered" evidence="4">
    <location>
        <begin position="498"/>
        <end position="569"/>
    </location>
</feature>
<gene>
    <name evidence="5" type="ORF">DBRI00130_LOCUS7232</name>
    <name evidence="6" type="ORF">DBRI00130_LOCUS7239</name>
</gene>
<feature type="region of interest" description="Disordered" evidence="4">
    <location>
        <begin position="453"/>
        <end position="486"/>
    </location>
</feature>
<evidence type="ECO:0000256" key="2">
    <source>
        <dbReference type="ARBA" id="ARBA00022737"/>
    </source>
</evidence>
<dbReference type="InterPro" id="IPR015943">
    <property type="entry name" value="WD40/YVTN_repeat-like_dom_sf"/>
</dbReference>
<name>A0A6V2CA39_9STRA</name>
<feature type="compositionally biased region" description="Basic and acidic residues" evidence="4">
    <location>
        <begin position="524"/>
        <end position="538"/>
    </location>
</feature>
<dbReference type="Pfam" id="PF00400">
    <property type="entry name" value="WD40"/>
    <property type="match status" value="1"/>
</dbReference>
<feature type="compositionally biased region" description="Acidic residues" evidence="4">
    <location>
        <begin position="560"/>
        <end position="569"/>
    </location>
</feature>
<reference evidence="6" key="1">
    <citation type="submission" date="2021-01" db="EMBL/GenBank/DDBJ databases">
        <authorList>
            <person name="Corre E."/>
            <person name="Pelletier E."/>
            <person name="Niang G."/>
            <person name="Scheremetjew M."/>
            <person name="Finn R."/>
            <person name="Kale V."/>
            <person name="Holt S."/>
            <person name="Cochrane G."/>
            <person name="Meng A."/>
            <person name="Brown T."/>
            <person name="Cohen L."/>
        </authorList>
    </citation>
    <scope>NUCLEOTIDE SEQUENCE</scope>
    <source>
        <strain evidence="6">GSO104</strain>
    </source>
</reference>
<feature type="compositionally biased region" description="Basic and acidic residues" evidence="4">
    <location>
        <begin position="477"/>
        <end position="486"/>
    </location>
</feature>
<dbReference type="InterPro" id="IPR048720">
    <property type="entry name" value="PROPPIN"/>
</dbReference>
<sequence>MPPAGEDLDKNSVIPSIDADDEESDENDILLSLSFNQDGGCLAVGTASGFRICNVHPFHETFRRVFSAGDGTTAGAGGGGIGRVEMLYRTNLLALVGGGPSPRYPPNRVLVYDDHLSRAIGELSFRQRVLNVKLRRDRICVALRDRVYVYNFADLRLLDTIHTCENGLGLLDISTDAAGGGMGVASGGGGMMATGGGMVLACPSVSRGQVRVELYGLRKSVLIDAHENPLAALSLTVDGSLLATASERGTVIRLFDTGAQIHHLHPHSNGNSDGHSPSAAGTPIREFRRGVERATVSCLSFSLNGCWLGCASDRGTVHIFKVSEEDRPDHDTRGSSGGKGKHNSSSKKSSASRLAGRLLPGIVTRPKKYLLDGEGSFAQVRGVTNPKLCAFVPDRPRTIAVAGVDEYGSGCLLLASFGEGSEEGGRKEDNATSGELVGKGEAKRVGYYRFFKKGDGGRRRKSKSGRSRNDASAGKARGGDDQDKMDAITSGMNEIVFGDEDEDEGFVSVEKDCKTPATASGDNVEDKVNSKGSEEKKITPQTTAEEENDEGNAISNKEDGEADDLGEVS</sequence>
<dbReference type="PANTHER" id="PTHR11227">
    <property type="entry name" value="WD-REPEAT PROTEIN INTERACTING WITH PHOSPHOINOSIDES WIPI -RELATED"/>
    <property type="match status" value="1"/>
</dbReference>
<keyword evidence="1" id="KW-0853">WD repeat</keyword>
<dbReference type="Pfam" id="PF21032">
    <property type="entry name" value="PROPPIN"/>
    <property type="match status" value="1"/>
</dbReference>
<dbReference type="InterPro" id="IPR001680">
    <property type="entry name" value="WD40_rpt"/>
</dbReference>
<dbReference type="SUPFAM" id="SSF50978">
    <property type="entry name" value="WD40 repeat-like"/>
    <property type="match status" value="1"/>
</dbReference>
<evidence type="ECO:0000256" key="1">
    <source>
        <dbReference type="ARBA" id="ARBA00022574"/>
    </source>
</evidence>
<dbReference type="AlphaFoldDB" id="A0A6V2CA39"/>
<dbReference type="EMBL" id="HBNS01008944">
    <property type="protein sequence ID" value="CAE4592545.1"/>
    <property type="molecule type" value="Transcribed_RNA"/>
</dbReference>
<keyword evidence="2" id="KW-0677">Repeat</keyword>
<protein>
    <submittedName>
        <fullName evidence="6">Uncharacterized protein</fullName>
    </submittedName>
</protein>